<dbReference type="SUPFAM" id="SSF50475">
    <property type="entry name" value="FMN-binding split barrel"/>
    <property type="match status" value="1"/>
</dbReference>
<dbReference type="PANTHER" id="PTHR34818">
    <property type="entry name" value="PROTEIN BLI-3"/>
    <property type="match status" value="1"/>
</dbReference>
<protein>
    <submittedName>
        <fullName evidence="2">General stress protein 26</fullName>
    </submittedName>
</protein>
<sequence>MSKENLFNEEGTAKLKELAEKARNCMFITNLKGNLPFNARPMSLQECDEEGNLWFISSKESNKNMEILQDNQVQLYFMNNGDYEYLSILGNAYIYDDKSMIDEKWSVFANVWFDGKEDPNVSIIRVQPSEVYYWDTKSGRFISMLHFFGAIVSGQKSDNSDGVERKITV</sequence>
<name>A0A328WLL8_9FLAO</name>
<dbReference type="OrthoDB" id="1432662at2"/>
<dbReference type="InterPro" id="IPR038725">
    <property type="entry name" value="YdaG_split_barrel_FMN-bd"/>
</dbReference>
<dbReference type="Pfam" id="PF16242">
    <property type="entry name" value="Pyrid_ox_like"/>
    <property type="match status" value="1"/>
</dbReference>
<dbReference type="Proteomes" id="UP000249518">
    <property type="component" value="Unassembled WGS sequence"/>
</dbReference>
<dbReference type="RefSeq" id="WP_112086621.1">
    <property type="nucleotide sequence ID" value="NZ_QLSV01000011.1"/>
</dbReference>
<dbReference type="Gene3D" id="2.30.110.10">
    <property type="entry name" value="Electron Transport, Fmn-binding Protein, Chain A"/>
    <property type="match status" value="1"/>
</dbReference>
<keyword evidence="3" id="KW-1185">Reference proteome</keyword>
<dbReference type="EMBL" id="QLSV01000011">
    <property type="protein sequence ID" value="RAR47131.1"/>
    <property type="molecule type" value="Genomic_DNA"/>
</dbReference>
<evidence type="ECO:0000313" key="3">
    <source>
        <dbReference type="Proteomes" id="UP000249518"/>
    </source>
</evidence>
<dbReference type="AlphaFoldDB" id="A0A328WLL8"/>
<dbReference type="InterPro" id="IPR012349">
    <property type="entry name" value="Split_barrel_FMN-bd"/>
</dbReference>
<dbReference type="InterPro" id="IPR052917">
    <property type="entry name" value="Stress-Dev_Protein"/>
</dbReference>
<comment type="caution">
    <text evidence="2">The sequence shown here is derived from an EMBL/GenBank/DDBJ whole genome shotgun (WGS) entry which is preliminary data.</text>
</comment>
<organism evidence="2 3">
    <name type="scientific">Flavobacterium lacus</name>
    <dbReference type="NCBI Taxonomy" id="1353778"/>
    <lineage>
        <taxon>Bacteria</taxon>
        <taxon>Pseudomonadati</taxon>
        <taxon>Bacteroidota</taxon>
        <taxon>Flavobacteriia</taxon>
        <taxon>Flavobacteriales</taxon>
        <taxon>Flavobacteriaceae</taxon>
        <taxon>Flavobacterium</taxon>
    </lineage>
</organism>
<proteinExistence type="predicted"/>
<reference evidence="2 3" key="1">
    <citation type="submission" date="2018-06" db="EMBL/GenBank/DDBJ databases">
        <title>Genomic Encyclopedia of Type Strains, Phase III (KMG-III): the genomes of soil and plant-associated and newly described type strains.</title>
        <authorList>
            <person name="Whitman W."/>
        </authorList>
    </citation>
    <scope>NUCLEOTIDE SEQUENCE [LARGE SCALE GENOMIC DNA]</scope>
    <source>
        <strain evidence="2 3">CGMCC 1.12504</strain>
    </source>
</reference>
<dbReference type="PANTHER" id="PTHR34818:SF1">
    <property type="entry name" value="PROTEIN BLI-3"/>
    <property type="match status" value="1"/>
</dbReference>
<accession>A0A328WLL8</accession>
<evidence type="ECO:0000313" key="2">
    <source>
        <dbReference type="EMBL" id="RAR47131.1"/>
    </source>
</evidence>
<evidence type="ECO:0000259" key="1">
    <source>
        <dbReference type="Pfam" id="PF16242"/>
    </source>
</evidence>
<gene>
    <name evidence="2" type="ORF">B0I10_11139</name>
</gene>
<feature type="domain" description="General stress protein FMN-binding split barrel" evidence="1">
    <location>
        <begin position="12"/>
        <end position="158"/>
    </location>
</feature>